<evidence type="ECO:0000256" key="5">
    <source>
        <dbReference type="ARBA" id="ARBA00022692"/>
    </source>
</evidence>
<dbReference type="PRINTS" id="PR00120">
    <property type="entry name" value="HATPASE"/>
</dbReference>
<dbReference type="Gene3D" id="3.40.50.1000">
    <property type="entry name" value="HAD superfamily/HAD-like"/>
    <property type="match status" value="1"/>
</dbReference>
<evidence type="ECO:0000256" key="8">
    <source>
        <dbReference type="ARBA" id="ARBA00022840"/>
    </source>
</evidence>
<dbReference type="GO" id="GO:0008553">
    <property type="term" value="F:P-type proton-exporting transporter activity"/>
    <property type="evidence" value="ECO:0007669"/>
    <property type="project" value="UniProtKB-UniRule"/>
</dbReference>
<dbReference type="EC" id="7.1.2.1" evidence="14"/>
<dbReference type="EMBL" id="ATMH01000236">
    <property type="protein sequence ID" value="EPY37061.1"/>
    <property type="molecule type" value="Genomic_DNA"/>
</dbReference>
<evidence type="ECO:0000256" key="14">
    <source>
        <dbReference type="RuleBase" id="RU362083"/>
    </source>
</evidence>
<evidence type="ECO:0000259" key="16">
    <source>
        <dbReference type="SMART" id="SM00831"/>
    </source>
</evidence>
<keyword evidence="6 14" id="KW-0547">Nucleotide-binding</keyword>
<dbReference type="SUPFAM" id="SSF81660">
    <property type="entry name" value="Metal cation-transporting ATPase, ATP-binding domain N"/>
    <property type="match status" value="1"/>
</dbReference>
<dbReference type="InterPro" id="IPR008250">
    <property type="entry name" value="ATPase_P-typ_transduc_dom_A_sf"/>
</dbReference>
<gene>
    <name evidence="17" type="ORF">STCU_00236</name>
</gene>
<feature type="transmembrane region" description="Helical" evidence="14">
    <location>
        <begin position="812"/>
        <end position="838"/>
    </location>
</feature>
<dbReference type="Pfam" id="PF00122">
    <property type="entry name" value="E1-E2_ATPase"/>
    <property type="match status" value="1"/>
</dbReference>
<dbReference type="PANTHER" id="PTHR42861">
    <property type="entry name" value="CALCIUM-TRANSPORTING ATPASE"/>
    <property type="match status" value="1"/>
</dbReference>
<dbReference type="InterPro" id="IPR018303">
    <property type="entry name" value="ATPase_P-typ_P_site"/>
</dbReference>
<feature type="transmembrane region" description="Helical" evidence="14">
    <location>
        <begin position="661"/>
        <end position="683"/>
    </location>
</feature>
<dbReference type="Pfam" id="PF00690">
    <property type="entry name" value="Cation_ATPase_N"/>
    <property type="match status" value="1"/>
</dbReference>
<dbReference type="Pfam" id="PF00702">
    <property type="entry name" value="Hydrolase"/>
    <property type="match status" value="1"/>
</dbReference>
<dbReference type="SUPFAM" id="SSF81665">
    <property type="entry name" value="Calcium ATPase, transmembrane domain M"/>
    <property type="match status" value="1"/>
</dbReference>
<dbReference type="PRINTS" id="PR00119">
    <property type="entry name" value="CATATPASE"/>
</dbReference>
<dbReference type="PROSITE" id="PS00154">
    <property type="entry name" value="ATPASE_E1_E2"/>
    <property type="match status" value="1"/>
</dbReference>
<dbReference type="SMART" id="SM00831">
    <property type="entry name" value="Cation_ATPase_N"/>
    <property type="match status" value="1"/>
</dbReference>
<keyword evidence="12 14" id="KW-0472">Membrane</keyword>
<dbReference type="InterPro" id="IPR004014">
    <property type="entry name" value="ATPase_P-typ_cation-transptr_N"/>
</dbReference>
<evidence type="ECO:0000313" key="17">
    <source>
        <dbReference type="EMBL" id="EPY37061.1"/>
    </source>
</evidence>
<accession>S9WD38</accession>
<feature type="compositionally biased region" description="Basic and acidic residues" evidence="15">
    <location>
        <begin position="1"/>
        <end position="21"/>
    </location>
</feature>
<dbReference type="FunFam" id="3.40.50.1000:FF:000008">
    <property type="entry name" value="Plasma membrane ATPase"/>
    <property type="match status" value="1"/>
</dbReference>
<evidence type="ECO:0000256" key="6">
    <source>
        <dbReference type="ARBA" id="ARBA00022741"/>
    </source>
</evidence>
<dbReference type="OrthoDB" id="258404at2759"/>
<dbReference type="AlphaFoldDB" id="S9WD38"/>
<dbReference type="GO" id="GO:0016887">
    <property type="term" value="F:ATP hydrolysis activity"/>
    <property type="evidence" value="ECO:0007669"/>
    <property type="project" value="InterPro"/>
</dbReference>
<dbReference type="InterPro" id="IPR059000">
    <property type="entry name" value="ATPase_P-type_domA"/>
</dbReference>
<evidence type="ECO:0000256" key="4">
    <source>
        <dbReference type="ARBA" id="ARBA00022553"/>
    </source>
</evidence>
<dbReference type="SFLD" id="SFLDS00003">
    <property type="entry name" value="Haloacid_Dehalogenase"/>
    <property type="match status" value="1"/>
</dbReference>
<feature type="transmembrane region" description="Helical" evidence="14">
    <location>
        <begin position="858"/>
        <end position="877"/>
    </location>
</feature>
<feature type="transmembrane region" description="Helical" evidence="14">
    <location>
        <begin position="732"/>
        <end position="760"/>
    </location>
</feature>
<evidence type="ECO:0000256" key="1">
    <source>
        <dbReference type="ARBA" id="ARBA00004141"/>
    </source>
</evidence>
<keyword evidence="7 14" id="KW-0375">Hydrogen ion transport</keyword>
<evidence type="ECO:0000256" key="11">
    <source>
        <dbReference type="ARBA" id="ARBA00023065"/>
    </source>
</evidence>
<dbReference type="Gene3D" id="3.40.1110.10">
    <property type="entry name" value="Calcium-transporting ATPase, cytoplasmic domain N"/>
    <property type="match status" value="1"/>
</dbReference>
<dbReference type="NCBIfam" id="TIGR01494">
    <property type="entry name" value="ATPase_P-type"/>
    <property type="match status" value="2"/>
</dbReference>
<dbReference type="InterPro" id="IPR036412">
    <property type="entry name" value="HAD-like_sf"/>
</dbReference>
<feature type="region of interest" description="Disordered" evidence="15">
    <location>
        <begin position="1"/>
        <end position="58"/>
    </location>
</feature>
<protein>
    <recommendedName>
        <fullName evidence="14">Plasma membrane ATPase</fullName>
        <ecNumber evidence="14">7.1.2.1</ecNumber>
    </recommendedName>
</protein>
<keyword evidence="10 14" id="KW-1133">Transmembrane helix</keyword>
<reference evidence="17 18" key="1">
    <citation type="journal article" date="2013" name="PLoS ONE">
        <title>Predicting the Proteins of Angomonas deanei, Strigomonas culicis and Their Respective Endosymbionts Reveals New Aspects of the Trypanosomatidae Family.</title>
        <authorList>
            <person name="Motta M.C."/>
            <person name="Martins A.C."/>
            <person name="de Souza S.S."/>
            <person name="Catta-Preta C.M."/>
            <person name="Silva R."/>
            <person name="Klein C.C."/>
            <person name="de Almeida L.G."/>
            <person name="de Lima Cunha O."/>
            <person name="Ciapina L.P."/>
            <person name="Brocchi M."/>
            <person name="Colabardini A.C."/>
            <person name="de Araujo Lima B."/>
            <person name="Machado C.R."/>
            <person name="de Almeida Soares C.M."/>
            <person name="Probst C.M."/>
            <person name="de Menezes C.B."/>
            <person name="Thompson C.E."/>
            <person name="Bartholomeu D.C."/>
            <person name="Gradia D.F."/>
            <person name="Pavoni D.P."/>
            <person name="Grisard E.C."/>
            <person name="Fantinatti-Garboggini F."/>
            <person name="Marchini F.K."/>
            <person name="Rodrigues-Luiz G.F."/>
            <person name="Wagner G."/>
            <person name="Goldman G.H."/>
            <person name="Fietto J.L."/>
            <person name="Elias M.C."/>
            <person name="Goldman M.H."/>
            <person name="Sagot M.F."/>
            <person name="Pereira M."/>
            <person name="Stoco P.H."/>
            <person name="de Mendonca-Neto R.P."/>
            <person name="Teixeira S.M."/>
            <person name="Maciel T.E."/>
            <person name="de Oliveira Mendes T.A."/>
            <person name="Urmenyi T.P."/>
            <person name="de Souza W."/>
            <person name="Schenkman S."/>
            <person name="de Vasconcelos A.T."/>
        </authorList>
    </citation>
    <scope>NUCLEOTIDE SEQUENCE [LARGE SCALE GENOMIC DNA]</scope>
</reference>
<dbReference type="InterPro" id="IPR023214">
    <property type="entry name" value="HAD_sf"/>
</dbReference>
<dbReference type="InterPro" id="IPR006534">
    <property type="entry name" value="P-type_ATPase_IIIA"/>
</dbReference>
<evidence type="ECO:0000256" key="13">
    <source>
        <dbReference type="ARBA" id="ARBA00048122"/>
    </source>
</evidence>
<dbReference type="InterPro" id="IPR023299">
    <property type="entry name" value="ATPase_P-typ_cyto_dom_N"/>
</dbReference>
<evidence type="ECO:0000256" key="2">
    <source>
        <dbReference type="ARBA" id="ARBA00008804"/>
    </source>
</evidence>
<feature type="transmembrane region" description="Helical" evidence="14">
    <location>
        <begin position="296"/>
        <end position="319"/>
    </location>
</feature>
<organism evidence="17 18">
    <name type="scientific">Strigomonas culicis</name>
    <dbReference type="NCBI Taxonomy" id="28005"/>
    <lineage>
        <taxon>Eukaryota</taxon>
        <taxon>Discoba</taxon>
        <taxon>Euglenozoa</taxon>
        <taxon>Kinetoplastea</taxon>
        <taxon>Metakinetoplastina</taxon>
        <taxon>Trypanosomatida</taxon>
        <taxon>Trypanosomatidae</taxon>
        <taxon>Strigomonadinae</taxon>
        <taxon>Strigomonas</taxon>
    </lineage>
</organism>
<keyword evidence="11 14" id="KW-0406">Ion transport</keyword>
<dbReference type="GO" id="GO:0005524">
    <property type="term" value="F:ATP binding"/>
    <property type="evidence" value="ECO:0007669"/>
    <property type="project" value="UniProtKB-UniRule"/>
</dbReference>
<comment type="caution">
    <text evidence="17">The sequence shown here is derived from an EMBL/GenBank/DDBJ whole genome shotgun (WGS) entry which is preliminary data.</text>
</comment>
<evidence type="ECO:0000256" key="12">
    <source>
        <dbReference type="ARBA" id="ARBA00023136"/>
    </source>
</evidence>
<dbReference type="InterPro" id="IPR001757">
    <property type="entry name" value="P_typ_ATPase"/>
</dbReference>
<evidence type="ECO:0000256" key="3">
    <source>
        <dbReference type="ARBA" id="ARBA00022448"/>
    </source>
</evidence>
<sequence>MLKGDKESSAFEDRPKSHASEELPAGKPQRRQSVLSKAISEHNEDATGPANDLLPPSKGLTTAEAEELLAKYGYNELPEKKTPSWVIYVRGLWGPMPAALWVAIVIEFALENWPDGAILFAIQIANATIGWFETMKAGDAVAALKNSLKPMATVHRDGKWQTIDGRVLVPGDLVKLASGSAVPADCSINEGIIDVDESALTGESLPATMGPENMPKMGSNVVRGEVDGTVQFTGAQTFFGKTAALLQSVESDLGNIHVILGRVMISLCAISFVLCMCCFIYLLAMFYETFRRSLQFAVVVLVVSIPIALEIVVTTTLAVGSTHLSKHKIIVTKLSAIEMMSGVNMLCSDKTGTLTLNKMEIQEQCFTFEEGNDLHSSLVLAALAAKWREPPRDALDTMVLGAADLDECDNYVQLDFTPFDPTTKRTAATLRDKRTNEQFKVTKGAPHIVLQMVHNQDEINDEVVDIIDTLASRGVRCLSVARTDSSNRWHMAGILTFLDPPRPDTKETIRRSKHYGVDVKMITGDHLLIAKEMCRMLNLDPNILTADKLPKIKDANDLPDDLGEKYGDMMLSVGGFAQVFPEHKFMIVETLRQRGFTCAMTGDGVNDAPALKRADVGIAVHGATDAARAAADMVLTEPGLSVVVEAMLVSREVFQRMLSFLTYRISATLQLVVFFFIACFSLTPRDYGSVDVNFQFFHLPVLMFMLITLLNDGCLMTIGYDHVIPSERPQKWNLPVVFVSASILSAVACGSSLMCLWCGLEAYGEGYYENSWFFHMGLAKLPQGKLVTLMYLKISISDFLTLFSSRTGGDFFYAMAPSPILFIGAIISLLVSTMAAAFWHKTRPDEVLTEGLAWGDSLSETLLPLWVWIYCVVWWFIQDIVKVLGHMFMDAVDMFGCVSDTAGAGPIKPYSDGVDEDDKGFGKRQEKKEAEPAAPKVDQGSQVSGAEMSPVSPVNGKGNKH</sequence>
<keyword evidence="4" id="KW-0597">Phosphoprotein</keyword>
<dbReference type="Gene3D" id="1.20.1110.10">
    <property type="entry name" value="Calcium-transporting ATPase, transmembrane domain"/>
    <property type="match status" value="1"/>
</dbReference>
<proteinExistence type="inferred from homology"/>
<keyword evidence="18" id="KW-1185">Reference proteome</keyword>
<keyword evidence="3 14" id="KW-0813">Transport</keyword>
<feature type="transmembrane region" description="Helical" evidence="14">
    <location>
        <begin position="695"/>
        <end position="720"/>
    </location>
</feature>
<evidence type="ECO:0000256" key="15">
    <source>
        <dbReference type="SAM" id="MobiDB-lite"/>
    </source>
</evidence>
<feature type="region of interest" description="Disordered" evidence="15">
    <location>
        <begin position="908"/>
        <end position="961"/>
    </location>
</feature>
<keyword evidence="5 14" id="KW-0812">Transmembrane</keyword>
<comment type="subcellular location">
    <subcellularLocation>
        <location evidence="14">Cell membrane</location>
        <topology evidence="14">Multi-pass membrane protein</topology>
    </subcellularLocation>
    <subcellularLocation>
        <location evidence="1">Membrane</location>
        <topology evidence="1">Multi-pass membrane protein</topology>
    </subcellularLocation>
</comment>
<evidence type="ECO:0000313" key="18">
    <source>
        <dbReference type="Proteomes" id="UP000015354"/>
    </source>
</evidence>
<evidence type="ECO:0000256" key="9">
    <source>
        <dbReference type="ARBA" id="ARBA00022967"/>
    </source>
</evidence>
<comment type="catalytic activity">
    <reaction evidence="13 14">
        <text>ATP + H2O + H(+)(in) = ADP + phosphate + 2 H(+)(out)</text>
        <dbReference type="Rhea" id="RHEA:20852"/>
        <dbReference type="ChEBI" id="CHEBI:15377"/>
        <dbReference type="ChEBI" id="CHEBI:15378"/>
        <dbReference type="ChEBI" id="CHEBI:30616"/>
        <dbReference type="ChEBI" id="CHEBI:43474"/>
        <dbReference type="ChEBI" id="CHEBI:456216"/>
        <dbReference type="EC" id="7.1.2.1"/>
    </reaction>
</comment>
<dbReference type="Proteomes" id="UP000015354">
    <property type="component" value="Unassembled WGS sequence"/>
</dbReference>
<dbReference type="InterPro" id="IPR044492">
    <property type="entry name" value="P_typ_ATPase_HD_dom"/>
</dbReference>
<dbReference type="NCBIfam" id="TIGR01647">
    <property type="entry name" value="ATPase-IIIA_H"/>
    <property type="match status" value="1"/>
</dbReference>
<dbReference type="FunFam" id="3.40.1110.10:FF:000005">
    <property type="entry name" value="Plasma membrane ATPase"/>
    <property type="match status" value="1"/>
</dbReference>
<dbReference type="FunFam" id="2.70.150.10:FF:000042">
    <property type="entry name" value="Plasma membrane ATPase"/>
    <property type="match status" value="1"/>
</dbReference>
<dbReference type="SUPFAM" id="SSF56784">
    <property type="entry name" value="HAD-like"/>
    <property type="match status" value="1"/>
</dbReference>
<dbReference type="GO" id="GO:0005886">
    <property type="term" value="C:plasma membrane"/>
    <property type="evidence" value="ECO:0007669"/>
    <property type="project" value="UniProtKB-SubCell"/>
</dbReference>
<dbReference type="SUPFAM" id="SSF81653">
    <property type="entry name" value="Calcium ATPase, transduction domain A"/>
    <property type="match status" value="1"/>
</dbReference>
<keyword evidence="9 14" id="KW-1278">Translocase</keyword>
<comment type="caution">
    <text evidence="14">Lacks conserved residue(s) required for the propagation of feature annotation.</text>
</comment>
<keyword evidence="14" id="KW-0460">Magnesium</keyword>
<dbReference type="SFLD" id="SFLDF00027">
    <property type="entry name" value="p-type_atpase"/>
    <property type="match status" value="1"/>
</dbReference>
<feature type="compositionally biased region" description="Basic and acidic residues" evidence="15">
    <location>
        <begin position="919"/>
        <end position="931"/>
    </location>
</feature>
<comment type="similarity">
    <text evidence="2 14">Belongs to the cation transport ATPase (P-type) (TC 3.A.3) family. Type IIIA subfamily.</text>
</comment>
<dbReference type="InterPro" id="IPR023298">
    <property type="entry name" value="ATPase_P-typ_TM_dom_sf"/>
</dbReference>
<dbReference type="GO" id="GO:0120029">
    <property type="term" value="P:proton export across plasma membrane"/>
    <property type="evidence" value="ECO:0007669"/>
    <property type="project" value="UniProtKB-UniRule"/>
</dbReference>
<keyword evidence="8 14" id="KW-0067">ATP-binding</keyword>
<dbReference type="SFLD" id="SFLDG00002">
    <property type="entry name" value="C1.7:_P-type_atpase_like"/>
    <property type="match status" value="1"/>
</dbReference>
<evidence type="ECO:0000256" key="10">
    <source>
        <dbReference type="ARBA" id="ARBA00022989"/>
    </source>
</evidence>
<feature type="domain" description="Cation-transporting P-type ATPase N-terminal" evidence="16">
    <location>
        <begin position="40"/>
        <end position="112"/>
    </location>
</feature>
<feature type="transmembrane region" description="Helical" evidence="14">
    <location>
        <begin position="263"/>
        <end position="284"/>
    </location>
</feature>
<dbReference type="CDD" id="cd02076">
    <property type="entry name" value="P-type_ATPase_H"/>
    <property type="match status" value="1"/>
</dbReference>
<dbReference type="Gene3D" id="2.70.150.10">
    <property type="entry name" value="Calcium-transporting ATPase, cytoplasmic transduction domain A"/>
    <property type="match status" value="1"/>
</dbReference>
<evidence type="ECO:0000256" key="7">
    <source>
        <dbReference type="ARBA" id="ARBA00022781"/>
    </source>
</evidence>
<name>S9WD38_9TRYP</name>